<feature type="region of interest" description="Disordered" evidence="1">
    <location>
        <begin position="1"/>
        <end position="37"/>
    </location>
</feature>
<name>A0A9W9T3A9_9EURO</name>
<gene>
    <name evidence="2" type="ORF">N7472_003558</name>
</gene>
<keyword evidence="3" id="KW-1185">Reference proteome</keyword>
<evidence type="ECO:0000256" key="1">
    <source>
        <dbReference type="SAM" id="MobiDB-lite"/>
    </source>
</evidence>
<dbReference type="EMBL" id="JAPQKP010000002">
    <property type="protein sequence ID" value="KAJ5207110.1"/>
    <property type="molecule type" value="Genomic_DNA"/>
</dbReference>
<evidence type="ECO:0000313" key="2">
    <source>
        <dbReference type="EMBL" id="KAJ5207110.1"/>
    </source>
</evidence>
<comment type="caution">
    <text evidence="2">The sequence shown here is derived from an EMBL/GenBank/DDBJ whole genome shotgun (WGS) entry which is preliminary data.</text>
</comment>
<evidence type="ECO:0000313" key="3">
    <source>
        <dbReference type="Proteomes" id="UP001150879"/>
    </source>
</evidence>
<dbReference type="Proteomes" id="UP001150879">
    <property type="component" value="Unassembled WGS sequence"/>
</dbReference>
<protein>
    <submittedName>
        <fullName evidence="2">Uncharacterized protein</fullName>
    </submittedName>
</protein>
<accession>A0A9W9T3A9</accession>
<reference evidence="2" key="1">
    <citation type="submission" date="2022-11" db="EMBL/GenBank/DDBJ databases">
        <authorList>
            <person name="Petersen C."/>
        </authorList>
    </citation>
    <scope>NUCLEOTIDE SEQUENCE</scope>
    <source>
        <strain evidence="2">IBT 16849</strain>
    </source>
</reference>
<organism evidence="2 3">
    <name type="scientific">Penicillium cf. griseofulvum</name>
    <dbReference type="NCBI Taxonomy" id="2972120"/>
    <lineage>
        <taxon>Eukaryota</taxon>
        <taxon>Fungi</taxon>
        <taxon>Dikarya</taxon>
        <taxon>Ascomycota</taxon>
        <taxon>Pezizomycotina</taxon>
        <taxon>Eurotiomycetes</taxon>
        <taxon>Eurotiomycetidae</taxon>
        <taxon>Eurotiales</taxon>
        <taxon>Aspergillaceae</taxon>
        <taxon>Penicillium</taxon>
    </lineage>
</organism>
<sequence length="108" mass="11885">MNEEKDQIKEEGPEDSGSTLGVQPIGDRSSDSPQSYVSVDVTLEYHHDSTLHLSQPPDHRGTQFHPIRLPGQGLPLLLGNVNCATKFKDFRLVGKTVDGSKCACRTMH</sequence>
<reference evidence="2" key="2">
    <citation type="journal article" date="2023" name="IMA Fungus">
        <title>Comparative genomic study of the Penicillium genus elucidates a diverse pangenome and 15 lateral gene transfer events.</title>
        <authorList>
            <person name="Petersen C."/>
            <person name="Sorensen T."/>
            <person name="Nielsen M.R."/>
            <person name="Sondergaard T.E."/>
            <person name="Sorensen J.L."/>
            <person name="Fitzpatrick D.A."/>
            <person name="Frisvad J.C."/>
            <person name="Nielsen K.L."/>
        </authorList>
    </citation>
    <scope>NUCLEOTIDE SEQUENCE</scope>
    <source>
        <strain evidence="2">IBT 16849</strain>
    </source>
</reference>
<feature type="compositionally biased region" description="Basic and acidic residues" evidence="1">
    <location>
        <begin position="1"/>
        <end position="11"/>
    </location>
</feature>
<proteinExistence type="predicted"/>
<dbReference type="AlphaFoldDB" id="A0A9W9T3A9"/>